<dbReference type="EMBL" id="CP147988">
    <property type="protein sequence ID" value="WXK50044.1"/>
    <property type="molecule type" value="Genomic_DNA"/>
</dbReference>
<dbReference type="RefSeq" id="WP_338840463.1">
    <property type="nucleotide sequence ID" value="NZ_CP147988.1"/>
</dbReference>
<evidence type="ECO:0000313" key="3">
    <source>
        <dbReference type="Proteomes" id="UP001447857"/>
    </source>
</evidence>
<feature type="compositionally biased region" description="Basic and acidic residues" evidence="1">
    <location>
        <begin position="47"/>
        <end position="62"/>
    </location>
</feature>
<keyword evidence="3" id="KW-1185">Reference proteome</keyword>
<evidence type="ECO:0000313" key="2">
    <source>
        <dbReference type="EMBL" id="WXK50044.1"/>
    </source>
</evidence>
<proteinExistence type="predicted"/>
<organism evidence="2 3">
    <name type="scientific">Flavobacterium ginsenosidimutans</name>
    <dbReference type="NCBI Taxonomy" id="687844"/>
    <lineage>
        <taxon>Bacteria</taxon>
        <taxon>Pseudomonadati</taxon>
        <taxon>Bacteroidota</taxon>
        <taxon>Flavobacteriia</taxon>
        <taxon>Flavobacteriales</taxon>
        <taxon>Flavobacteriaceae</taxon>
        <taxon>Flavobacterium</taxon>
    </lineage>
</organism>
<gene>
    <name evidence="2" type="ORF">V6624_00100</name>
</gene>
<accession>A0ABZ2Q6U7</accession>
<feature type="region of interest" description="Disordered" evidence="1">
    <location>
        <begin position="17"/>
        <end position="68"/>
    </location>
</feature>
<sequence>MYKGYVISKLRKSFKKDQKKADKKLAQAEKGSTFAPATAKGAHRNTGRKEESEEKKFSEKRFGKACGI</sequence>
<protein>
    <submittedName>
        <fullName evidence="2">Uncharacterized protein</fullName>
    </submittedName>
</protein>
<dbReference type="Proteomes" id="UP001447857">
    <property type="component" value="Chromosome"/>
</dbReference>
<name>A0ABZ2Q6U7_9FLAO</name>
<reference evidence="2 3" key="1">
    <citation type="submission" date="2024-02" db="EMBL/GenBank/DDBJ databases">
        <title>complete genome of Flavobacterium ginsenosidimutans Str. YTB16.</title>
        <authorList>
            <person name="Wang Q."/>
        </authorList>
    </citation>
    <scope>NUCLEOTIDE SEQUENCE [LARGE SCALE GENOMIC DNA]</scope>
    <source>
        <strain evidence="2 3">YTB16</strain>
    </source>
</reference>
<evidence type="ECO:0000256" key="1">
    <source>
        <dbReference type="SAM" id="MobiDB-lite"/>
    </source>
</evidence>
<feature type="compositionally biased region" description="Basic and acidic residues" evidence="1">
    <location>
        <begin position="17"/>
        <end position="27"/>
    </location>
</feature>